<evidence type="ECO:0000256" key="1">
    <source>
        <dbReference type="ARBA" id="ARBA00022723"/>
    </source>
</evidence>
<evidence type="ECO:0000313" key="5">
    <source>
        <dbReference type="EMBL" id="EID73445.1"/>
    </source>
</evidence>
<protein>
    <submittedName>
        <fullName evidence="5">Arginase/agmatinase/formiminoglutamase</fullName>
    </submittedName>
</protein>
<dbReference type="InterPro" id="IPR006035">
    <property type="entry name" value="Ureohydrolase"/>
</dbReference>
<dbReference type="Gene3D" id="3.40.800.10">
    <property type="entry name" value="Ureohydrolase domain"/>
    <property type="match status" value="1"/>
</dbReference>
<name>I0WAM9_RHOOP</name>
<dbReference type="InterPro" id="IPR023696">
    <property type="entry name" value="Ureohydrolase_dom_sf"/>
</dbReference>
<dbReference type="PROSITE" id="PS51409">
    <property type="entry name" value="ARGINASE_2"/>
    <property type="match status" value="1"/>
</dbReference>
<evidence type="ECO:0000256" key="2">
    <source>
        <dbReference type="ARBA" id="ARBA00022801"/>
    </source>
</evidence>
<dbReference type="GO" id="GO:0030145">
    <property type="term" value="F:manganese ion binding"/>
    <property type="evidence" value="ECO:0007669"/>
    <property type="project" value="TreeGrafter"/>
</dbReference>
<keyword evidence="3" id="KW-0464">Manganese</keyword>
<dbReference type="AlphaFoldDB" id="I0WAM9"/>
<dbReference type="SUPFAM" id="SSF52768">
    <property type="entry name" value="Arginase/deacetylase"/>
    <property type="match status" value="1"/>
</dbReference>
<comment type="similarity">
    <text evidence="4">Belongs to the arginase family.</text>
</comment>
<evidence type="ECO:0000256" key="3">
    <source>
        <dbReference type="ARBA" id="ARBA00023211"/>
    </source>
</evidence>
<dbReference type="PANTHER" id="PTHR43782:SF3">
    <property type="entry name" value="ARGINASE"/>
    <property type="match status" value="1"/>
</dbReference>
<evidence type="ECO:0000313" key="6">
    <source>
        <dbReference type="Proteomes" id="UP000006447"/>
    </source>
</evidence>
<keyword evidence="1" id="KW-0479">Metal-binding</keyword>
<organism evidence="5 6">
    <name type="scientific">Rhodococcus opacus RKJ300 = JCM 13270</name>
    <dbReference type="NCBI Taxonomy" id="1165867"/>
    <lineage>
        <taxon>Bacteria</taxon>
        <taxon>Bacillati</taxon>
        <taxon>Actinomycetota</taxon>
        <taxon>Actinomycetes</taxon>
        <taxon>Mycobacteriales</taxon>
        <taxon>Nocardiaceae</taxon>
        <taxon>Rhodococcus</taxon>
    </lineage>
</organism>
<dbReference type="RefSeq" id="WP_007301099.1">
    <property type="nucleotide sequence ID" value="NZ_AJJH01000171.1"/>
</dbReference>
<sequence length="226" mass="23439">MDAAGWFMLGAPWDCSGSARGEQAAPHAFREAGLSAMVGRDVGDAATVIDRTDRDERTGVIALYETVRAAHALVDDLAVAMTDLPGRRPLVVGGDCSILLGIFPALRGHLGSAGLWFVDGHPDYLDGLSSDTGETADMELAVLTGVGAEALITLAGTPPMVGASDTVLIGHRTEGLDAASAAELSARLSRTHPAVSGKIRVPVVVGLGRHRHETFVIELTSIPLGN</sequence>
<dbReference type="GO" id="GO:0005737">
    <property type="term" value="C:cytoplasm"/>
    <property type="evidence" value="ECO:0007669"/>
    <property type="project" value="TreeGrafter"/>
</dbReference>
<keyword evidence="2" id="KW-0378">Hydrolase</keyword>
<comment type="caution">
    <text evidence="5">The sequence shown here is derived from an EMBL/GenBank/DDBJ whole genome shotgun (WGS) entry which is preliminary data.</text>
</comment>
<dbReference type="EMBL" id="AJJH01000171">
    <property type="protein sequence ID" value="EID73445.1"/>
    <property type="molecule type" value="Genomic_DNA"/>
</dbReference>
<dbReference type="PATRIC" id="fig|1165867.3.peg.7201"/>
<gene>
    <name evidence="5" type="ORF">W59_35138</name>
</gene>
<proteinExistence type="inferred from homology"/>
<dbReference type="GO" id="GO:0004053">
    <property type="term" value="F:arginase activity"/>
    <property type="evidence" value="ECO:0007669"/>
    <property type="project" value="TreeGrafter"/>
</dbReference>
<dbReference type="PANTHER" id="PTHR43782">
    <property type="entry name" value="ARGINASE"/>
    <property type="match status" value="1"/>
</dbReference>
<dbReference type="Pfam" id="PF00491">
    <property type="entry name" value="Arginase"/>
    <property type="match status" value="1"/>
</dbReference>
<evidence type="ECO:0000256" key="4">
    <source>
        <dbReference type="PROSITE-ProRule" id="PRU00742"/>
    </source>
</evidence>
<dbReference type="Proteomes" id="UP000006447">
    <property type="component" value="Unassembled WGS sequence"/>
</dbReference>
<reference evidence="5 6" key="1">
    <citation type="journal article" date="2012" name="J. Bacteriol.">
        <title>Draft genome sequence of the nitrophenol-degrading actinomycete Rhodococcus imtechensis RKJ300.</title>
        <authorList>
            <person name="Vikram S."/>
            <person name="Kumar S."/>
            <person name="Subramanian S."/>
            <person name="Raghava G.P."/>
        </authorList>
    </citation>
    <scope>NUCLEOTIDE SEQUENCE [LARGE SCALE GENOMIC DNA]</scope>
    <source>
        <strain evidence="5 6">RKJ300</strain>
    </source>
</reference>
<accession>I0WAM9</accession>